<dbReference type="PROSITE" id="PS50977">
    <property type="entry name" value="HTH_TETR_2"/>
    <property type="match status" value="1"/>
</dbReference>
<evidence type="ECO:0000256" key="2">
    <source>
        <dbReference type="PROSITE-ProRule" id="PRU00335"/>
    </source>
</evidence>
<reference evidence="4 5" key="1">
    <citation type="submission" date="2017-04" db="EMBL/GenBank/DDBJ databases">
        <title>Draft genome sequence of Zooshikella ganghwensis VG4 isolated from Red Sea sediments.</title>
        <authorList>
            <person name="Rehman Z."/>
            <person name="Alam I."/>
            <person name="Kamau A."/>
            <person name="Bajic V."/>
            <person name="Leiknes T."/>
        </authorList>
    </citation>
    <scope>NUCLEOTIDE SEQUENCE [LARGE SCALE GENOMIC DNA]</scope>
    <source>
        <strain evidence="4 5">VG4</strain>
    </source>
</reference>
<dbReference type="SUPFAM" id="SSF46689">
    <property type="entry name" value="Homeodomain-like"/>
    <property type="match status" value="1"/>
</dbReference>
<dbReference type="PANTHER" id="PTHR30055:SF226">
    <property type="entry name" value="HTH-TYPE TRANSCRIPTIONAL REGULATOR PKSA"/>
    <property type="match status" value="1"/>
</dbReference>
<feature type="DNA-binding region" description="H-T-H motif" evidence="2">
    <location>
        <begin position="51"/>
        <end position="70"/>
    </location>
</feature>
<dbReference type="GO" id="GO:0003700">
    <property type="term" value="F:DNA-binding transcription factor activity"/>
    <property type="evidence" value="ECO:0007669"/>
    <property type="project" value="TreeGrafter"/>
</dbReference>
<dbReference type="Proteomes" id="UP000257039">
    <property type="component" value="Unassembled WGS sequence"/>
</dbReference>
<sequence>MKTMSLSSREAPSTIVYQGRKTRRNGSEQRRRLILEASLRLVIREGVRGVRHRAVAKEADVPLSATTYYFKDINDLIADTFTYFVEVGAESMRRFWNGAEEVLFAQLNDELASGDNLRVIQMRLVDLGVQYLMQQIEQHRDYLLAEQAFQFESLRDGRLSQLARLHQENMLVDLTRFFKAIKTSDPETDAYLTLAVILRLEYDALLGYPEVITQEQIKHKLTRHLQLILQLPDNTES</sequence>
<dbReference type="InterPro" id="IPR001647">
    <property type="entry name" value="HTH_TetR"/>
</dbReference>
<gene>
    <name evidence="4" type="ORF">B9G39_17515</name>
</gene>
<name>A0A4P9VQN3_9GAMM</name>
<dbReference type="RefSeq" id="WP_094788112.1">
    <property type="nucleotide sequence ID" value="NZ_NDXW01000001.1"/>
</dbReference>
<dbReference type="AlphaFoldDB" id="A0A4P9VQN3"/>
<feature type="domain" description="HTH tetR-type" evidence="3">
    <location>
        <begin position="28"/>
        <end position="88"/>
    </location>
</feature>
<evidence type="ECO:0000313" key="5">
    <source>
        <dbReference type="Proteomes" id="UP000257039"/>
    </source>
</evidence>
<organism evidence="4 5">
    <name type="scientific">Zooshikella ganghwensis</name>
    <dbReference type="NCBI Taxonomy" id="202772"/>
    <lineage>
        <taxon>Bacteria</taxon>
        <taxon>Pseudomonadati</taxon>
        <taxon>Pseudomonadota</taxon>
        <taxon>Gammaproteobacteria</taxon>
        <taxon>Oceanospirillales</taxon>
        <taxon>Zooshikellaceae</taxon>
        <taxon>Zooshikella</taxon>
    </lineage>
</organism>
<evidence type="ECO:0000256" key="1">
    <source>
        <dbReference type="ARBA" id="ARBA00023125"/>
    </source>
</evidence>
<dbReference type="InterPro" id="IPR050109">
    <property type="entry name" value="HTH-type_TetR-like_transc_reg"/>
</dbReference>
<comment type="caution">
    <text evidence="4">The sequence shown here is derived from an EMBL/GenBank/DDBJ whole genome shotgun (WGS) entry which is preliminary data.</text>
</comment>
<dbReference type="Gene3D" id="1.10.357.10">
    <property type="entry name" value="Tetracycline Repressor, domain 2"/>
    <property type="match status" value="1"/>
</dbReference>
<evidence type="ECO:0000259" key="3">
    <source>
        <dbReference type="PROSITE" id="PS50977"/>
    </source>
</evidence>
<dbReference type="EMBL" id="NDXW01000001">
    <property type="protein sequence ID" value="RDH45089.1"/>
    <property type="molecule type" value="Genomic_DNA"/>
</dbReference>
<dbReference type="InterPro" id="IPR009057">
    <property type="entry name" value="Homeodomain-like_sf"/>
</dbReference>
<dbReference type="GO" id="GO:0000976">
    <property type="term" value="F:transcription cis-regulatory region binding"/>
    <property type="evidence" value="ECO:0007669"/>
    <property type="project" value="TreeGrafter"/>
</dbReference>
<keyword evidence="5" id="KW-1185">Reference proteome</keyword>
<proteinExistence type="predicted"/>
<protein>
    <submittedName>
        <fullName evidence="4">TetR family transcriptional regulator</fullName>
    </submittedName>
</protein>
<dbReference type="PANTHER" id="PTHR30055">
    <property type="entry name" value="HTH-TYPE TRANSCRIPTIONAL REGULATOR RUTR"/>
    <property type="match status" value="1"/>
</dbReference>
<evidence type="ECO:0000313" key="4">
    <source>
        <dbReference type="EMBL" id="RDH45089.1"/>
    </source>
</evidence>
<keyword evidence="1 2" id="KW-0238">DNA-binding</keyword>
<accession>A0A4P9VQN3</accession>